<reference evidence="2" key="1">
    <citation type="submission" date="2014-12" db="EMBL/GenBank/DDBJ databases">
        <title>Insight into the proteome of Arion vulgaris.</title>
        <authorList>
            <person name="Aradska J."/>
            <person name="Bulat T."/>
            <person name="Smidak R."/>
            <person name="Sarate P."/>
            <person name="Gangsoo J."/>
            <person name="Sialana F."/>
            <person name="Bilban M."/>
            <person name="Lubec G."/>
        </authorList>
    </citation>
    <scope>NUCLEOTIDE SEQUENCE</scope>
    <source>
        <tissue evidence="2">Skin</tissue>
    </source>
</reference>
<feature type="region of interest" description="Disordered" evidence="1">
    <location>
        <begin position="1"/>
        <end position="20"/>
    </location>
</feature>
<evidence type="ECO:0000313" key="2">
    <source>
        <dbReference type="EMBL" id="CEK69276.1"/>
    </source>
</evidence>
<gene>
    <name evidence="2" type="primary">ORF69615</name>
</gene>
<dbReference type="AlphaFoldDB" id="A0A0B6ZN22"/>
<protein>
    <submittedName>
        <fullName evidence="2">Uncharacterized protein</fullName>
    </submittedName>
</protein>
<name>A0A0B6ZN22_9EUPU</name>
<dbReference type="EMBL" id="HACG01022411">
    <property type="protein sequence ID" value="CEK69276.1"/>
    <property type="molecule type" value="Transcribed_RNA"/>
</dbReference>
<sequence>MEYHPKISTTVAEHGSPMEYPPKICTNEKLDKATKNVAAELEPLPYVRQSQ</sequence>
<accession>A0A0B6ZN22</accession>
<proteinExistence type="predicted"/>
<organism evidence="2">
    <name type="scientific">Arion vulgaris</name>
    <dbReference type="NCBI Taxonomy" id="1028688"/>
    <lineage>
        <taxon>Eukaryota</taxon>
        <taxon>Metazoa</taxon>
        <taxon>Spiralia</taxon>
        <taxon>Lophotrochozoa</taxon>
        <taxon>Mollusca</taxon>
        <taxon>Gastropoda</taxon>
        <taxon>Heterobranchia</taxon>
        <taxon>Euthyneura</taxon>
        <taxon>Panpulmonata</taxon>
        <taxon>Eupulmonata</taxon>
        <taxon>Stylommatophora</taxon>
        <taxon>Helicina</taxon>
        <taxon>Arionoidea</taxon>
        <taxon>Arionidae</taxon>
        <taxon>Arion</taxon>
    </lineage>
</organism>
<evidence type="ECO:0000256" key="1">
    <source>
        <dbReference type="SAM" id="MobiDB-lite"/>
    </source>
</evidence>